<evidence type="ECO:0000259" key="2">
    <source>
        <dbReference type="Pfam" id="PF13568"/>
    </source>
</evidence>
<sequence>MKKISFFALALTATVFVNAQSKQPTLRTEMEVTPRLGIKGGVNLAKMNHEGYSSASEFESKSKTSYNGGLFINIPVGTNFRFQPEVVYSSQGGKNTQVIQTPTGNITSKYEMDLNYINVPLMLQLQSTTGVFLELGPQFGYLINAKNKSISSGAGTSNSEMDIKDQLNKLDIGASGGIGYLSRIGLGINARYNYGFTNVLDENNANYVSGQKLKNRVYQVGLFFQFGAAK</sequence>
<evidence type="ECO:0000313" key="3">
    <source>
        <dbReference type="EMBL" id="SHF41826.1"/>
    </source>
</evidence>
<accession>A0A1M5BHC5</accession>
<feature type="chain" id="PRO_5012454538" evidence="1">
    <location>
        <begin position="20"/>
        <end position="230"/>
    </location>
</feature>
<organism evidence="3 4">
    <name type="scientific">Flavisolibacter ginsengisoli DSM 18119</name>
    <dbReference type="NCBI Taxonomy" id="1121884"/>
    <lineage>
        <taxon>Bacteria</taxon>
        <taxon>Pseudomonadati</taxon>
        <taxon>Bacteroidota</taxon>
        <taxon>Chitinophagia</taxon>
        <taxon>Chitinophagales</taxon>
        <taxon>Chitinophagaceae</taxon>
        <taxon>Flavisolibacter</taxon>
    </lineage>
</organism>
<dbReference type="Proteomes" id="UP000184048">
    <property type="component" value="Unassembled WGS sequence"/>
</dbReference>
<dbReference type="InterPro" id="IPR025665">
    <property type="entry name" value="Beta-barrel_OMP_2"/>
</dbReference>
<keyword evidence="1" id="KW-0732">Signal</keyword>
<feature type="signal peptide" evidence="1">
    <location>
        <begin position="1"/>
        <end position="19"/>
    </location>
</feature>
<protein>
    <submittedName>
        <fullName evidence="3">Outer membrane protein beta-barrel domain-containing protein</fullName>
    </submittedName>
</protein>
<dbReference type="OrthoDB" id="947434at2"/>
<keyword evidence="4" id="KW-1185">Reference proteome</keyword>
<dbReference type="AlphaFoldDB" id="A0A1M5BHC5"/>
<dbReference type="STRING" id="1121884.SAMN02745131_02584"/>
<evidence type="ECO:0000256" key="1">
    <source>
        <dbReference type="SAM" id="SignalP"/>
    </source>
</evidence>
<name>A0A1M5BHC5_9BACT</name>
<evidence type="ECO:0000313" key="4">
    <source>
        <dbReference type="Proteomes" id="UP000184048"/>
    </source>
</evidence>
<proteinExistence type="predicted"/>
<dbReference type="Pfam" id="PF13568">
    <property type="entry name" value="OMP_b-brl_2"/>
    <property type="match status" value="1"/>
</dbReference>
<dbReference type="RefSeq" id="WP_072835749.1">
    <property type="nucleotide sequence ID" value="NZ_FQUU01000010.1"/>
</dbReference>
<feature type="domain" description="Outer membrane protein beta-barrel" evidence="2">
    <location>
        <begin position="35"/>
        <end position="200"/>
    </location>
</feature>
<dbReference type="EMBL" id="FQUU01000010">
    <property type="protein sequence ID" value="SHF41826.1"/>
    <property type="molecule type" value="Genomic_DNA"/>
</dbReference>
<reference evidence="3 4" key="1">
    <citation type="submission" date="2016-11" db="EMBL/GenBank/DDBJ databases">
        <authorList>
            <person name="Jaros S."/>
            <person name="Januszkiewicz K."/>
            <person name="Wedrychowicz H."/>
        </authorList>
    </citation>
    <scope>NUCLEOTIDE SEQUENCE [LARGE SCALE GENOMIC DNA]</scope>
    <source>
        <strain evidence="3 4">DSM 18119</strain>
    </source>
</reference>
<gene>
    <name evidence="3" type="ORF">SAMN02745131_02584</name>
</gene>